<evidence type="ECO:0000256" key="4">
    <source>
        <dbReference type="ARBA" id="ARBA00022723"/>
    </source>
</evidence>
<dbReference type="InterPro" id="IPR017860">
    <property type="entry name" value="Peptidase_M22_CS"/>
</dbReference>
<keyword evidence="3 7" id="KW-0819">tRNA processing</keyword>
<dbReference type="STRING" id="576137.A0A1L7XVQ1"/>
<keyword evidence="9" id="KW-0645">Protease</keyword>
<keyword evidence="7" id="KW-0496">Mitochondrion</keyword>
<feature type="domain" description="Gcp-like" evidence="8">
    <location>
        <begin position="189"/>
        <end position="423"/>
    </location>
</feature>
<dbReference type="HAMAP" id="MF_01445">
    <property type="entry name" value="TsaD"/>
    <property type="match status" value="1"/>
</dbReference>
<dbReference type="InterPro" id="IPR017861">
    <property type="entry name" value="KAE1/TsaD"/>
</dbReference>
<keyword evidence="9" id="KW-0378">Hydrolase</keyword>
<accession>A0A1L7XVQ1</accession>
<comment type="cofactor">
    <cofactor evidence="7">
        <name>a divalent metal cation</name>
        <dbReference type="ChEBI" id="CHEBI:60240"/>
    </cofactor>
    <text evidence="7">Binds 1 divalent metal cation per subunit.</text>
</comment>
<dbReference type="PANTHER" id="PTHR11735">
    <property type="entry name" value="TRNA N6-ADENOSINE THREONYLCARBAMOYLTRANSFERASE"/>
    <property type="match status" value="1"/>
</dbReference>
<reference evidence="9 10" key="1">
    <citation type="submission" date="2016-03" db="EMBL/GenBank/DDBJ databases">
        <authorList>
            <person name="Ploux O."/>
        </authorList>
    </citation>
    <scope>NUCLEOTIDE SEQUENCE [LARGE SCALE GENOMIC DNA]</scope>
    <source>
        <strain evidence="9 10">UAMH 11012</strain>
    </source>
</reference>
<dbReference type="EMBL" id="FJOG01000065">
    <property type="protein sequence ID" value="CZR69088.1"/>
    <property type="molecule type" value="Genomic_DNA"/>
</dbReference>
<gene>
    <name evidence="9" type="ORF">PAC_18989</name>
</gene>
<keyword evidence="10" id="KW-1185">Reference proteome</keyword>
<dbReference type="GO" id="GO:0008233">
    <property type="term" value="F:peptidase activity"/>
    <property type="evidence" value="ECO:0007669"/>
    <property type="project" value="UniProtKB-KW"/>
</dbReference>
<dbReference type="Proteomes" id="UP000184330">
    <property type="component" value="Unassembled WGS sequence"/>
</dbReference>
<keyword evidence="5 7" id="KW-0012">Acyltransferase</keyword>
<evidence type="ECO:0000256" key="6">
    <source>
        <dbReference type="ARBA" id="ARBA00048117"/>
    </source>
</evidence>
<dbReference type="GO" id="GO:0006508">
    <property type="term" value="P:proteolysis"/>
    <property type="evidence" value="ECO:0007669"/>
    <property type="project" value="UniProtKB-KW"/>
</dbReference>
<protein>
    <recommendedName>
        <fullName evidence="1">N(6)-L-threonylcarbamoyladenine synthase</fullName>
        <ecNumber evidence="1">2.3.1.234</ecNumber>
    </recommendedName>
</protein>
<evidence type="ECO:0000256" key="3">
    <source>
        <dbReference type="ARBA" id="ARBA00022694"/>
    </source>
</evidence>
<dbReference type="InterPro" id="IPR043129">
    <property type="entry name" value="ATPase_NBD"/>
</dbReference>
<dbReference type="Pfam" id="PF00814">
    <property type="entry name" value="TsaD"/>
    <property type="match status" value="2"/>
</dbReference>
<dbReference type="GO" id="GO:0072670">
    <property type="term" value="P:mitochondrial tRNA threonylcarbamoyladenosine modification"/>
    <property type="evidence" value="ECO:0007669"/>
    <property type="project" value="TreeGrafter"/>
</dbReference>
<evidence type="ECO:0000313" key="10">
    <source>
        <dbReference type="Proteomes" id="UP000184330"/>
    </source>
</evidence>
<evidence type="ECO:0000256" key="7">
    <source>
        <dbReference type="HAMAP-Rule" id="MF_03179"/>
    </source>
</evidence>
<dbReference type="AlphaFoldDB" id="A0A1L7XVQ1"/>
<name>A0A1L7XVQ1_9HELO</name>
<evidence type="ECO:0000256" key="1">
    <source>
        <dbReference type="ARBA" id="ARBA00012156"/>
    </source>
</evidence>
<dbReference type="GO" id="GO:0005739">
    <property type="term" value="C:mitochondrion"/>
    <property type="evidence" value="ECO:0007669"/>
    <property type="project" value="UniProtKB-SubCell"/>
</dbReference>
<sequence length="467" mass="51539">MRSICRLTRNFSTTSSLRNKWPSQRLLTLAIETSCDDTSVAILEKTNNAAILHFNEKITSDNRSYGGVHPLVAVESHQRNLATLVNRALRSLPKDNGQLEDHRENLRIGTSSKKKPDFVTVTRGPGIRGSLITGLDMAKGLAVAWQVPLLGVNHMQAHALTPRLVNALAVGTEINGLNQKPKDGDSLLQSRIEPSQPQFPFLSLLVSGGHTMLVHSRSLCEHKIIANTTDIAVGDMIDKCARVILPPAYLDTAKDVMYGKLLEGFVFPNKPSTYDYTPPSSFTRTRTPADPAHDWVINAPYSNPGDGGSIAYADSFTYSGIDSSVRRVIEKRPQMGDEERRMLGKAAMEVAFEHLASRVLFALDRPDIKDINTLVVSGGVASNQYLKEILRRNLDVKGQGPEKVELVFPPPKYCTDNAAMIAWTGMEMYEAGWRTKLDALVERRWPIDPRAEGGGILGLDGWEKVET</sequence>
<dbReference type="SUPFAM" id="SSF53067">
    <property type="entry name" value="Actin-like ATPase domain"/>
    <property type="match status" value="2"/>
</dbReference>
<evidence type="ECO:0000256" key="5">
    <source>
        <dbReference type="ARBA" id="ARBA00023315"/>
    </source>
</evidence>
<comment type="subcellular location">
    <subcellularLocation>
        <location evidence="7">Mitochondrion</location>
    </subcellularLocation>
</comment>
<evidence type="ECO:0000256" key="2">
    <source>
        <dbReference type="ARBA" id="ARBA00022679"/>
    </source>
</evidence>
<dbReference type="GO" id="GO:0061711">
    <property type="term" value="F:tRNA N(6)-L-threonylcarbamoyladenine synthase activity"/>
    <property type="evidence" value="ECO:0007669"/>
    <property type="project" value="UniProtKB-EC"/>
</dbReference>
<comment type="catalytic activity">
    <reaction evidence="6 7">
        <text>L-threonylcarbamoyladenylate + adenosine(37) in tRNA = N(6)-L-threonylcarbamoyladenosine(37) in tRNA + AMP + H(+)</text>
        <dbReference type="Rhea" id="RHEA:37059"/>
        <dbReference type="Rhea" id="RHEA-COMP:10162"/>
        <dbReference type="Rhea" id="RHEA-COMP:10163"/>
        <dbReference type="ChEBI" id="CHEBI:15378"/>
        <dbReference type="ChEBI" id="CHEBI:73682"/>
        <dbReference type="ChEBI" id="CHEBI:74411"/>
        <dbReference type="ChEBI" id="CHEBI:74418"/>
        <dbReference type="ChEBI" id="CHEBI:456215"/>
        <dbReference type="EC" id="2.3.1.234"/>
    </reaction>
</comment>
<comment type="function">
    <text evidence="7">Required for the formation of a threonylcarbamoyl group on adenosine at position 37 (t(6)A37) in mitochondrial tRNAs that read codons beginning with adenine. Probably involved in the transfer of the threonylcarbamoyl moiety of threonylcarbamoyl-AMP (TC-AMP) to the N6 group of A37. Involved in mitochondrial genome maintenance.</text>
</comment>
<dbReference type="PANTHER" id="PTHR11735:SF6">
    <property type="entry name" value="TRNA N6-ADENOSINE THREONYLCARBAMOYLTRANSFERASE, MITOCHONDRIAL"/>
    <property type="match status" value="1"/>
</dbReference>
<dbReference type="InterPro" id="IPR000905">
    <property type="entry name" value="Gcp-like_dom"/>
</dbReference>
<comment type="subunit">
    <text evidence="7">Homodimer.</text>
</comment>
<dbReference type="PRINTS" id="PR00789">
    <property type="entry name" value="OSIALOPTASE"/>
</dbReference>
<dbReference type="EC" id="2.3.1.234" evidence="1"/>
<keyword evidence="4 7" id="KW-0479">Metal-binding</keyword>
<dbReference type="InterPro" id="IPR022450">
    <property type="entry name" value="TsaD"/>
</dbReference>
<dbReference type="Gene3D" id="3.30.420.40">
    <property type="match status" value="3"/>
</dbReference>
<evidence type="ECO:0000259" key="8">
    <source>
        <dbReference type="Pfam" id="PF00814"/>
    </source>
</evidence>
<dbReference type="OrthoDB" id="10259622at2759"/>
<organism evidence="9 10">
    <name type="scientific">Phialocephala subalpina</name>
    <dbReference type="NCBI Taxonomy" id="576137"/>
    <lineage>
        <taxon>Eukaryota</taxon>
        <taxon>Fungi</taxon>
        <taxon>Dikarya</taxon>
        <taxon>Ascomycota</taxon>
        <taxon>Pezizomycotina</taxon>
        <taxon>Leotiomycetes</taxon>
        <taxon>Helotiales</taxon>
        <taxon>Mollisiaceae</taxon>
        <taxon>Phialocephala</taxon>
        <taxon>Phialocephala fortinii species complex</taxon>
    </lineage>
</organism>
<keyword evidence="2 7" id="KW-0808">Transferase</keyword>
<evidence type="ECO:0000313" key="9">
    <source>
        <dbReference type="EMBL" id="CZR69088.1"/>
    </source>
</evidence>
<comment type="similarity">
    <text evidence="7">Belongs to the KAE1 / TsaD family.</text>
</comment>
<dbReference type="GO" id="GO:0046872">
    <property type="term" value="F:metal ion binding"/>
    <property type="evidence" value="ECO:0007669"/>
    <property type="project" value="UniProtKB-KW"/>
</dbReference>
<dbReference type="PROSITE" id="PS01016">
    <property type="entry name" value="GLYCOPROTEASE"/>
    <property type="match status" value="1"/>
</dbReference>
<proteinExistence type="inferred from homology"/>
<feature type="domain" description="Gcp-like" evidence="8">
    <location>
        <begin position="57"/>
        <end position="166"/>
    </location>
</feature>